<evidence type="ECO:0000313" key="1">
    <source>
        <dbReference type="EMBL" id="GES94808.1"/>
    </source>
</evidence>
<organism evidence="1 2">
    <name type="scientific">Rhizophagus clarus</name>
    <dbReference type="NCBI Taxonomy" id="94130"/>
    <lineage>
        <taxon>Eukaryota</taxon>
        <taxon>Fungi</taxon>
        <taxon>Fungi incertae sedis</taxon>
        <taxon>Mucoromycota</taxon>
        <taxon>Glomeromycotina</taxon>
        <taxon>Glomeromycetes</taxon>
        <taxon>Glomerales</taxon>
        <taxon>Glomeraceae</taxon>
        <taxon>Rhizophagus</taxon>
    </lineage>
</organism>
<evidence type="ECO:0000313" key="2">
    <source>
        <dbReference type="Proteomes" id="UP000615446"/>
    </source>
</evidence>
<dbReference type="AlphaFoldDB" id="A0A8H3LTU9"/>
<dbReference type="InterPro" id="IPR006553">
    <property type="entry name" value="Leu-rich_rpt_Cys-con_subtyp"/>
</dbReference>
<accession>A0A8H3LTU9</accession>
<dbReference type="GO" id="GO:0019005">
    <property type="term" value="C:SCF ubiquitin ligase complex"/>
    <property type="evidence" value="ECO:0007669"/>
    <property type="project" value="TreeGrafter"/>
</dbReference>
<dbReference type="InterPro" id="IPR032675">
    <property type="entry name" value="LRR_dom_sf"/>
</dbReference>
<dbReference type="PANTHER" id="PTHR13318">
    <property type="entry name" value="PARTNER OF PAIRED, ISOFORM B-RELATED"/>
    <property type="match status" value="1"/>
</dbReference>
<dbReference type="Proteomes" id="UP000615446">
    <property type="component" value="Unassembled WGS sequence"/>
</dbReference>
<dbReference type="SMART" id="SM00367">
    <property type="entry name" value="LRR_CC"/>
    <property type="match status" value="2"/>
</dbReference>
<dbReference type="PANTHER" id="PTHR13318:SF247">
    <property type="entry name" value="GH16156P"/>
    <property type="match status" value="1"/>
</dbReference>
<reference evidence="1" key="1">
    <citation type="submission" date="2019-10" db="EMBL/GenBank/DDBJ databases">
        <title>Conservation and host-specific expression of non-tandemly repeated heterogenous ribosome RNA gene in arbuscular mycorrhizal fungi.</title>
        <authorList>
            <person name="Maeda T."/>
            <person name="Kobayashi Y."/>
            <person name="Nakagawa T."/>
            <person name="Ezawa T."/>
            <person name="Yamaguchi K."/>
            <person name="Bino T."/>
            <person name="Nishimoto Y."/>
            <person name="Shigenobu S."/>
            <person name="Kawaguchi M."/>
        </authorList>
    </citation>
    <scope>NUCLEOTIDE SEQUENCE</scope>
    <source>
        <strain evidence="1">HR1</strain>
    </source>
</reference>
<dbReference type="SUPFAM" id="SSF52047">
    <property type="entry name" value="RNI-like"/>
    <property type="match status" value="1"/>
</dbReference>
<dbReference type="OrthoDB" id="550575at2759"/>
<proteinExistence type="predicted"/>
<sequence length="335" mass="38224">MCTLAISLTNRLHDGVHPGCLPDCDRLSEVLSSRPYPPSGIQYVCKLAIMCFDYCMDKKDVLYIAQNCKELHAIITQCKLATDEIIIDILRHAELSSISWSWLSVTCRNMHSLNVTISDISYVDIFRISTESPSITQFVLKYCDKITDAAIANIANKCPHLRHVSLKGCREITSKTLRKTFRKDDGSIGKLVDKLNFPSNNRLKEYHVHIIVVPPSKGNLIEEKFNHFVMKTEFNHYLKRIEANGLSSFDEKDEEIIITSLDSVDINKNIILTLHISRISGSESRGRKIRRKEYFGGIFASLFPKNLRVDSEKLGLIVVYPSEDRFNVEFPQLLK</sequence>
<dbReference type="Gene3D" id="3.80.10.10">
    <property type="entry name" value="Ribonuclease Inhibitor"/>
    <property type="match status" value="1"/>
</dbReference>
<gene>
    <name evidence="1" type="ORF">RCL2_002151500</name>
</gene>
<protein>
    <submittedName>
        <fullName evidence="1">F-box/LRR-repeat protein 20-like isoform X5</fullName>
    </submittedName>
</protein>
<dbReference type="GO" id="GO:0031146">
    <property type="term" value="P:SCF-dependent proteasomal ubiquitin-dependent protein catabolic process"/>
    <property type="evidence" value="ECO:0007669"/>
    <property type="project" value="TreeGrafter"/>
</dbReference>
<name>A0A8H3LTU9_9GLOM</name>
<dbReference type="EMBL" id="BLAL01000239">
    <property type="protein sequence ID" value="GES94808.1"/>
    <property type="molecule type" value="Genomic_DNA"/>
</dbReference>
<comment type="caution">
    <text evidence="1">The sequence shown here is derived from an EMBL/GenBank/DDBJ whole genome shotgun (WGS) entry which is preliminary data.</text>
</comment>